<dbReference type="Pfam" id="PF00170">
    <property type="entry name" value="bZIP_1"/>
    <property type="match status" value="1"/>
</dbReference>
<dbReference type="OrthoDB" id="5970722at2759"/>
<evidence type="ECO:0000259" key="9">
    <source>
        <dbReference type="PROSITE" id="PS50953"/>
    </source>
</evidence>
<evidence type="ECO:0000256" key="2">
    <source>
        <dbReference type="ARBA" id="ARBA00023015"/>
    </source>
</evidence>
<dbReference type="OMA" id="TIMTNAN"/>
<feature type="domain" description="KID" evidence="9">
    <location>
        <begin position="74"/>
        <end position="133"/>
    </location>
</feature>
<evidence type="ECO:0000256" key="1">
    <source>
        <dbReference type="ARBA" id="ARBA00004123"/>
    </source>
</evidence>
<dbReference type="GO" id="GO:0005634">
    <property type="term" value="C:nucleus"/>
    <property type="evidence" value="ECO:0007669"/>
    <property type="project" value="UniProtKB-SubCell"/>
</dbReference>
<dbReference type="PRINTS" id="PR00041">
    <property type="entry name" value="LEUZIPPRCREB"/>
</dbReference>
<evidence type="ECO:0000256" key="5">
    <source>
        <dbReference type="ARBA" id="ARBA00023242"/>
    </source>
</evidence>
<comment type="subcellular location">
    <subcellularLocation>
        <location evidence="1">Nucleus</location>
    </subcellularLocation>
</comment>
<evidence type="ECO:0000256" key="4">
    <source>
        <dbReference type="ARBA" id="ARBA00023163"/>
    </source>
</evidence>
<feature type="compositionally biased region" description="Low complexity" evidence="7">
    <location>
        <begin position="17"/>
        <end position="34"/>
    </location>
</feature>
<evidence type="ECO:0008006" key="12">
    <source>
        <dbReference type="Google" id="ProtNLM"/>
    </source>
</evidence>
<dbReference type="EMBL" id="RCHS01000646">
    <property type="protein sequence ID" value="RMX57546.1"/>
    <property type="molecule type" value="Genomic_DNA"/>
</dbReference>
<evidence type="ECO:0000256" key="6">
    <source>
        <dbReference type="SAM" id="Coils"/>
    </source>
</evidence>
<dbReference type="GO" id="GO:0005667">
    <property type="term" value="C:transcription regulator complex"/>
    <property type="evidence" value="ECO:0007669"/>
    <property type="project" value="TreeGrafter"/>
</dbReference>
<dbReference type="AlphaFoldDB" id="A0A3M6UV34"/>
<keyword evidence="6" id="KW-0175">Coiled coil</keyword>
<dbReference type="PROSITE" id="PS00036">
    <property type="entry name" value="BZIP_BASIC"/>
    <property type="match status" value="1"/>
</dbReference>
<proteinExistence type="predicted"/>
<evidence type="ECO:0000259" key="8">
    <source>
        <dbReference type="PROSITE" id="PS50217"/>
    </source>
</evidence>
<dbReference type="CDD" id="cd14690">
    <property type="entry name" value="bZIP_CREB1"/>
    <property type="match status" value="1"/>
</dbReference>
<keyword evidence="5" id="KW-0539">Nucleus</keyword>
<protein>
    <recommendedName>
        <fullName evidence="12">BZIP domain-containing protein</fullName>
    </recommendedName>
</protein>
<dbReference type="PROSITE" id="PS50953">
    <property type="entry name" value="KID"/>
    <property type="match status" value="1"/>
</dbReference>
<name>A0A3M6UV34_POCDA</name>
<dbReference type="InterPro" id="IPR004827">
    <property type="entry name" value="bZIP"/>
</dbReference>
<feature type="compositionally biased region" description="Polar residues" evidence="7">
    <location>
        <begin position="1"/>
        <end position="16"/>
    </location>
</feature>
<accession>A0A3M6UV34</accession>
<comment type="caution">
    <text evidence="10">The sequence shown here is derived from an EMBL/GenBank/DDBJ whole genome shotgun (WGS) entry which is preliminary data.</text>
</comment>
<evidence type="ECO:0000256" key="7">
    <source>
        <dbReference type="SAM" id="MobiDB-lite"/>
    </source>
</evidence>
<keyword evidence="2" id="KW-0805">Transcription regulation</keyword>
<gene>
    <name evidence="10" type="ORF">pdam_00005762</name>
</gene>
<dbReference type="Proteomes" id="UP000275408">
    <property type="component" value="Unassembled WGS sequence"/>
</dbReference>
<dbReference type="GO" id="GO:0000978">
    <property type="term" value="F:RNA polymerase II cis-regulatory region sequence-specific DNA binding"/>
    <property type="evidence" value="ECO:0007669"/>
    <property type="project" value="TreeGrafter"/>
</dbReference>
<dbReference type="InterPro" id="IPR003102">
    <property type="entry name" value="CREB1-like_pKID"/>
</dbReference>
<sequence>MEQIEEQSNVTEMENGSTVTVQQGQVLQQSSPQTSMPPPMQTPSVIQANQQSVIQTAQSIHSASLQGQQISLAQAVQGVNDTEDPTGGVLDEESKKRRDILSRRPSYRKIFNELSGSESPTKVETISEDIQTQSEGTEGASPIAVITTSTLNYQQAPQTVTIPGTIQIVTSGEALQTVPMAQNSSGTVVQYQQQQQDGQQYIYATNPGEVQVQQVQVSNTGTMYTIPAAQQQYIRGQLPPGVVLNSPGIGGNGQQIAEDASRKREMRLMKNREAAKECRRKKKEYVKCLENRVAVLENQNKTLIEELKTLKDLYCHKSE</sequence>
<dbReference type="PANTHER" id="PTHR45879:SF3">
    <property type="entry name" value="CYCLIC AMP RESPONSE ELEMENT-BINDING PROTEIN B"/>
    <property type="match status" value="1"/>
</dbReference>
<dbReference type="FunFam" id="1.20.5.170:FF:000003">
    <property type="entry name" value="cAMP-responsive element modulator isoform X2"/>
    <property type="match status" value="1"/>
</dbReference>
<dbReference type="STRING" id="46731.A0A3M6UV34"/>
<feature type="domain" description="BZIP" evidence="8">
    <location>
        <begin position="261"/>
        <end position="312"/>
    </location>
</feature>
<feature type="coiled-coil region" evidence="6">
    <location>
        <begin position="279"/>
        <end position="313"/>
    </location>
</feature>
<feature type="region of interest" description="Disordered" evidence="7">
    <location>
        <begin position="1"/>
        <end position="44"/>
    </location>
</feature>
<dbReference type="InterPro" id="IPR001630">
    <property type="entry name" value="Leuzip_CREB"/>
</dbReference>
<dbReference type="SMART" id="SM00338">
    <property type="entry name" value="BRLZ"/>
    <property type="match status" value="1"/>
</dbReference>
<evidence type="ECO:0000313" key="10">
    <source>
        <dbReference type="EMBL" id="RMX57546.1"/>
    </source>
</evidence>
<dbReference type="Pfam" id="PF02173">
    <property type="entry name" value="pKID"/>
    <property type="match status" value="1"/>
</dbReference>
<keyword evidence="3" id="KW-0238">DNA-binding</keyword>
<dbReference type="PANTHER" id="PTHR45879">
    <property type="entry name" value="CYCLIC AMP RESPONSE ELEMENT-BINDING PROTEIN B"/>
    <property type="match status" value="1"/>
</dbReference>
<keyword evidence="11" id="KW-1185">Reference proteome</keyword>
<dbReference type="PROSITE" id="PS50217">
    <property type="entry name" value="BZIP"/>
    <property type="match status" value="1"/>
</dbReference>
<evidence type="ECO:0000256" key="3">
    <source>
        <dbReference type="ARBA" id="ARBA00023125"/>
    </source>
</evidence>
<reference evidence="10 11" key="1">
    <citation type="journal article" date="2018" name="Sci. Rep.">
        <title>Comparative analysis of the Pocillopora damicornis genome highlights role of immune system in coral evolution.</title>
        <authorList>
            <person name="Cunning R."/>
            <person name="Bay R.A."/>
            <person name="Gillette P."/>
            <person name="Baker A.C."/>
            <person name="Traylor-Knowles N."/>
        </authorList>
    </citation>
    <scope>NUCLEOTIDE SEQUENCE [LARGE SCALE GENOMIC DNA]</scope>
    <source>
        <strain evidence="10">RSMAS</strain>
        <tissue evidence="10">Whole animal</tissue>
    </source>
</reference>
<keyword evidence="4" id="KW-0804">Transcription</keyword>
<dbReference type="SUPFAM" id="SSF57959">
    <property type="entry name" value="Leucine zipper domain"/>
    <property type="match status" value="1"/>
</dbReference>
<dbReference type="GO" id="GO:0000981">
    <property type="term" value="F:DNA-binding transcription factor activity, RNA polymerase II-specific"/>
    <property type="evidence" value="ECO:0007669"/>
    <property type="project" value="TreeGrafter"/>
</dbReference>
<evidence type="ECO:0000313" key="11">
    <source>
        <dbReference type="Proteomes" id="UP000275408"/>
    </source>
</evidence>
<organism evidence="10 11">
    <name type="scientific">Pocillopora damicornis</name>
    <name type="common">Cauliflower coral</name>
    <name type="synonym">Millepora damicornis</name>
    <dbReference type="NCBI Taxonomy" id="46731"/>
    <lineage>
        <taxon>Eukaryota</taxon>
        <taxon>Metazoa</taxon>
        <taxon>Cnidaria</taxon>
        <taxon>Anthozoa</taxon>
        <taxon>Hexacorallia</taxon>
        <taxon>Scleractinia</taxon>
        <taxon>Astrocoeniina</taxon>
        <taxon>Pocilloporidae</taxon>
        <taxon>Pocillopora</taxon>
    </lineage>
</organism>
<dbReference type="InterPro" id="IPR046347">
    <property type="entry name" value="bZIP_sf"/>
</dbReference>
<dbReference type="Gene3D" id="1.20.5.170">
    <property type="match status" value="1"/>
</dbReference>